<evidence type="ECO:0000256" key="6">
    <source>
        <dbReference type="ARBA" id="ARBA00022485"/>
    </source>
</evidence>
<dbReference type="CDD" id="cd16917">
    <property type="entry name" value="HATPase_UhpB-NarQ-NarX-like"/>
    <property type="match status" value="1"/>
</dbReference>
<evidence type="ECO:0000256" key="13">
    <source>
        <dbReference type="ARBA" id="ARBA00022840"/>
    </source>
</evidence>
<dbReference type="InterPro" id="IPR036890">
    <property type="entry name" value="HATPase_C_sf"/>
</dbReference>
<dbReference type="Pfam" id="PF07730">
    <property type="entry name" value="HisKA_3"/>
    <property type="match status" value="1"/>
</dbReference>
<dbReference type="Gene3D" id="1.20.5.1930">
    <property type="match status" value="1"/>
</dbReference>
<accession>A0A285VAM3</accession>
<keyword evidence="6" id="KW-0004">4Fe-4S</keyword>
<dbReference type="PROSITE" id="PS50109">
    <property type="entry name" value="HIS_KIN"/>
    <property type="match status" value="1"/>
</dbReference>
<comment type="function">
    <text evidence="17">Member of the two-component regulatory system NreB/NreC involved in the control of dissimilatory nitrate/nitrite reduction in response to oxygen. NreB functions as a direct oxygen sensor histidine kinase which is autophosphorylated, in the absence of oxygen, probably at the conserved histidine residue, and transfers its phosphate group probably to a conserved aspartate residue of NreC. NreB/NreC activates the expression of the nitrate (narGHJI) and nitrite (nir) reductase operons, as well as the putative nitrate transporter gene narT.</text>
</comment>
<keyword evidence="13" id="KW-0067">ATP-binding</keyword>
<evidence type="ECO:0000256" key="8">
    <source>
        <dbReference type="ARBA" id="ARBA00022553"/>
    </source>
</evidence>
<evidence type="ECO:0000256" key="16">
    <source>
        <dbReference type="ARBA" id="ARBA00023014"/>
    </source>
</evidence>
<dbReference type="GO" id="GO:0051539">
    <property type="term" value="F:4 iron, 4 sulfur cluster binding"/>
    <property type="evidence" value="ECO:0007669"/>
    <property type="project" value="UniProtKB-KW"/>
</dbReference>
<dbReference type="GO" id="GO:0046983">
    <property type="term" value="F:protein dimerization activity"/>
    <property type="evidence" value="ECO:0007669"/>
    <property type="project" value="InterPro"/>
</dbReference>
<feature type="transmembrane region" description="Helical" evidence="19">
    <location>
        <begin position="86"/>
        <end position="111"/>
    </location>
</feature>
<evidence type="ECO:0000256" key="17">
    <source>
        <dbReference type="ARBA" id="ARBA00024827"/>
    </source>
</evidence>
<proteinExistence type="predicted"/>
<feature type="transmembrane region" description="Helical" evidence="19">
    <location>
        <begin position="274"/>
        <end position="293"/>
    </location>
</feature>
<evidence type="ECO:0000256" key="14">
    <source>
        <dbReference type="ARBA" id="ARBA00023004"/>
    </source>
</evidence>
<dbReference type="EMBL" id="OBQI01000004">
    <property type="protein sequence ID" value="SOC50096.1"/>
    <property type="molecule type" value="Genomic_DNA"/>
</dbReference>
<dbReference type="SMART" id="SM00387">
    <property type="entry name" value="HATPase_c"/>
    <property type="match status" value="1"/>
</dbReference>
<feature type="transmembrane region" description="Helical" evidence="19">
    <location>
        <begin position="25"/>
        <end position="47"/>
    </location>
</feature>
<feature type="transmembrane region" description="Helical" evidence="19">
    <location>
        <begin position="217"/>
        <end position="238"/>
    </location>
</feature>
<dbReference type="PANTHER" id="PTHR24421">
    <property type="entry name" value="NITRATE/NITRITE SENSOR PROTEIN NARX-RELATED"/>
    <property type="match status" value="1"/>
</dbReference>
<reference evidence="22" key="1">
    <citation type="submission" date="2017-08" db="EMBL/GenBank/DDBJ databases">
        <authorList>
            <person name="Varghese N."/>
            <person name="Submissions S."/>
        </authorList>
    </citation>
    <scope>NUCLEOTIDE SEQUENCE [LARGE SCALE GENOMIC DNA]</scope>
    <source>
        <strain evidence="22">DSM 4725</strain>
    </source>
</reference>
<dbReference type="InterPro" id="IPR005467">
    <property type="entry name" value="His_kinase_dom"/>
</dbReference>
<comment type="cofactor">
    <cofactor evidence="2">
        <name>[4Fe-4S] cluster</name>
        <dbReference type="ChEBI" id="CHEBI:49883"/>
    </cofactor>
</comment>
<dbReference type="SUPFAM" id="SSF55874">
    <property type="entry name" value="ATPase domain of HSP90 chaperone/DNA topoisomerase II/histidine kinase"/>
    <property type="match status" value="1"/>
</dbReference>
<evidence type="ECO:0000256" key="3">
    <source>
        <dbReference type="ARBA" id="ARBA00004496"/>
    </source>
</evidence>
<keyword evidence="15" id="KW-0902">Two-component regulatory system</keyword>
<keyword evidence="12 21" id="KW-0418">Kinase</keyword>
<keyword evidence="9" id="KW-0808">Transferase</keyword>
<dbReference type="InterPro" id="IPR004358">
    <property type="entry name" value="Sig_transdc_His_kin-like_C"/>
</dbReference>
<comment type="subcellular location">
    <subcellularLocation>
        <location evidence="3">Cytoplasm</location>
    </subcellularLocation>
</comment>
<keyword evidence="7" id="KW-0963">Cytoplasm</keyword>
<keyword evidence="16" id="KW-0411">Iron-sulfur</keyword>
<keyword evidence="19" id="KW-0472">Membrane</keyword>
<dbReference type="Gene3D" id="3.30.565.10">
    <property type="entry name" value="Histidine kinase-like ATPase, C-terminal domain"/>
    <property type="match status" value="1"/>
</dbReference>
<dbReference type="GO" id="GO:0016020">
    <property type="term" value="C:membrane"/>
    <property type="evidence" value="ECO:0007669"/>
    <property type="project" value="InterPro"/>
</dbReference>
<keyword evidence="14" id="KW-0408">Iron</keyword>
<dbReference type="AlphaFoldDB" id="A0A285VAM3"/>
<dbReference type="GO" id="GO:0005524">
    <property type="term" value="F:ATP binding"/>
    <property type="evidence" value="ECO:0007669"/>
    <property type="project" value="UniProtKB-KW"/>
</dbReference>
<dbReference type="InterPro" id="IPR003594">
    <property type="entry name" value="HATPase_dom"/>
</dbReference>
<comment type="catalytic activity">
    <reaction evidence="1">
        <text>ATP + protein L-histidine = ADP + protein N-phospho-L-histidine.</text>
        <dbReference type="EC" id="2.7.13.3"/>
    </reaction>
</comment>
<organism evidence="21 22">
    <name type="scientific">Blastococcus aggregatus</name>
    <dbReference type="NCBI Taxonomy" id="38502"/>
    <lineage>
        <taxon>Bacteria</taxon>
        <taxon>Bacillati</taxon>
        <taxon>Actinomycetota</taxon>
        <taxon>Actinomycetes</taxon>
        <taxon>Geodermatophilales</taxon>
        <taxon>Geodermatophilaceae</taxon>
        <taxon>Blastococcus</taxon>
    </lineage>
</organism>
<evidence type="ECO:0000256" key="18">
    <source>
        <dbReference type="ARBA" id="ARBA00030800"/>
    </source>
</evidence>
<dbReference type="Proteomes" id="UP000219435">
    <property type="component" value="Unassembled WGS sequence"/>
</dbReference>
<keyword evidence="19" id="KW-1133">Transmembrane helix</keyword>
<dbReference type="GO" id="GO:0000155">
    <property type="term" value="F:phosphorelay sensor kinase activity"/>
    <property type="evidence" value="ECO:0007669"/>
    <property type="project" value="InterPro"/>
</dbReference>
<sequence>MQVREPVDAVAPAVPLPRWDRVAPAVGWLGAAATLAAVAGTAVLDAATPEAARTATESGLGWEIGLSGLLLAVPGALLLGRAPRNAVSWVVAGTGLFWALDGLASSWLLYALESDPPLPGASFAFWFVQRFGAWLLLGLPLLLLLYPDGRLPAGRWRTVSLVALGCTALLPVLVLITPAAILDRRAEQPLPDAFQGLRLDPTSLPLPESVALPLLDLAWPLGAVGILLPLAVVVHRLRAATGDDRRRMRWLLWAGVVDALVMLGALLFPSTTVSYDLALAIGLTGLAVTVGILRPRAVDIDRLLGGTLVYGGLAVGVVVLDLLVLGTAGVLLDDRFDERNALLVTLLVVAVGYVPLRAALWRIVRRWVLGERADPYRVVSGLAERLERSDDADQQLMAVAAAVAEAFRSPYVGVEVASVGGGRLLAEHGDRPAAVQSLPIAYRGEEIGRLLLPERGVRAQLLTRDERLLADVVRQAAAAARASSLAAELQASREQLVAAREEERRRLRRDLHDGLGPSLGAVVLRIDTARNLAAAGRAEESDQVLRQARDDVAAALADVRRLVHDLRPPALDDLGLTGAVRQQAERVLPPAVVATVTAADDGELPAAVEVAAYRIASEALANVARHARASRVDVTLEREHGALVVTVADDGTGIPPDAAAGVGLVSLRERAAELGGSCTVECPAGGGTVVRAVLPVGGASDG</sequence>
<evidence type="ECO:0000256" key="1">
    <source>
        <dbReference type="ARBA" id="ARBA00000085"/>
    </source>
</evidence>
<evidence type="ECO:0000256" key="12">
    <source>
        <dbReference type="ARBA" id="ARBA00022777"/>
    </source>
</evidence>
<dbReference type="GO" id="GO:0046872">
    <property type="term" value="F:metal ion binding"/>
    <property type="evidence" value="ECO:0007669"/>
    <property type="project" value="UniProtKB-KW"/>
</dbReference>
<feature type="domain" description="Histidine kinase" evidence="20">
    <location>
        <begin position="614"/>
        <end position="698"/>
    </location>
</feature>
<evidence type="ECO:0000259" key="20">
    <source>
        <dbReference type="PROSITE" id="PS50109"/>
    </source>
</evidence>
<keyword evidence="11" id="KW-0547">Nucleotide-binding</keyword>
<evidence type="ECO:0000256" key="19">
    <source>
        <dbReference type="SAM" id="Phobius"/>
    </source>
</evidence>
<feature type="transmembrane region" description="Helical" evidence="19">
    <location>
        <begin position="59"/>
        <end position="79"/>
    </location>
</feature>
<evidence type="ECO:0000256" key="7">
    <source>
        <dbReference type="ARBA" id="ARBA00022490"/>
    </source>
</evidence>
<evidence type="ECO:0000256" key="9">
    <source>
        <dbReference type="ARBA" id="ARBA00022679"/>
    </source>
</evidence>
<feature type="transmembrane region" description="Helical" evidence="19">
    <location>
        <begin position="305"/>
        <end position="329"/>
    </location>
</feature>
<evidence type="ECO:0000256" key="15">
    <source>
        <dbReference type="ARBA" id="ARBA00023012"/>
    </source>
</evidence>
<feature type="transmembrane region" description="Helical" evidence="19">
    <location>
        <begin position="341"/>
        <end position="360"/>
    </location>
</feature>
<dbReference type="InterPro" id="IPR011712">
    <property type="entry name" value="Sig_transdc_His_kin_sub3_dim/P"/>
</dbReference>
<feature type="transmembrane region" description="Helical" evidence="19">
    <location>
        <begin position="123"/>
        <end position="146"/>
    </location>
</feature>
<dbReference type="InterPro" id="IPR050482">
    <property type="entry name" value="Sensor_HK_TwoCompSys"/>
</dbReference>
<dbReference type="RefSeq" id="WP_097195668.1">
    <property type="nucleotide sequence ID" value="NZ_OBQI01000004.1"/>
</dbReference>
<evidence type="ECO:0000313" key="22">
    <source>
        <dbReference type="Proteomes" id="UP000219435"/>
    </source>
</evidence>
<name>A0A285VAM3_9ACTN</name>
<keyword evidence="19" id="KW-0812">Transmembrane</keyword>
<evidence type="ECO:0000256" key="4">
    <source>
        <dbReference type="ARBA" id="ARBA00012438"/>
    </source>
</evidence>
<feature type="transmembrane region" description="Helical" evidence="19">
    <location>
        <begin position="250"/>
        <end position="268"/>
    </location>
</feature>
<evidence type="ECO:0000256" key="2">
    <source>
        <dbReference type="ARBA" id="ARBA00001966"/>
    </source>
</evidence>
<protein>
    <recommendedName>
        <fullName evidence="5">Oxygen sensor histidine kinase NreB</fullName>
        <ecNumber evidence="4">2.7.13.3</ecNumber>
    </recommendedName>
    <alternativeName>
        <fullName evidence="18">Nitrogen regulation protein B</fullName>
    </alternativeName>
</protein>
<feature type="transmembrane region" description="Helical" evidence="19">
    <location>
        <begin position="158"/>
        <end position="181"/>
    </location>
</feature>
<keyword evidence="22" id="KW-1185">Reference proteome</keyword>
<keyword evidence="8" id="KW-0597">Phosphoprotein</keyword>
<dbReference type="GO" id="GO:0005737">
    <property type="term" value="C:cytoplasm"/>
    <property type="evidence" value="ECO:0007669"/>
    <property type="project" value="UniProtKB-SubCell"/>
</dbReference>
<keyword evidence="10" id="KW-0479">Metal-binding</keyword>
<dbReference type="PRINTS" id="PR00344">
    <property type="entry name" value="BCTRLSENSOR"/>
</dbReference>
<dbReference type="OrthoDB" id="227596at2"/>
<dbReference type="EC" id="2.7.13.3" evidence="4"/>
<evidence type="ECO:0000313" key="21">
    <source>
        <dbReference type="EMBL" id="SOC50096.1"/>
    </source>
</evidence>
<evidence type="ECO:0000256" key="5">
    <source>
        <dbReference type="ARBA" id="ARBA00017322"/>
    </source>
</evidence>
<dbReference type="Pfam" id="PF02518">
    <property type="entry name" value="HATPase_c"/>
    <property type="match status" value="1"/>
</dbReference>
<evidence type="ECO:0000256" key="10">
    <source>
        <dbReference type="ARBA" id="ARBA00022723"/>
    </source>
</evidence>
<gene>
    <name evidence="21" type="ORF">SAMN05660748_2835</name>
</gene>
<evidence type="ECO:0000256" key="11">
    <source>
        <dbReference type="ARBA" id="ARBA00022741"/>
    </source>
</evidence>
<dbReference type="PANTHER" id="PTHR24421:SF10">
    <property type="entry name" value="NITRATE_NITRITE SENSOR PROTEIN NARQ"/>
    <property type="match status" value="1"/>
</dbReference>